<evidence type="ECO:0000313" key="10">
    <source>
        <dbReference type="Ensembl" id="ENSPSMP00000036733.1"/>
    </source>
</evidence>
<dbReference type="InterPro" id="IPR015675">
    <property type="entry name" value="Prosecretin"/>
</dbReference>
<dbReference type="GO" id="GO:0001664">
    <property type="term" value="F:G protein-coupled receptor binding"/>
    <property type="evidence" value="ECO:0007669"/>
    <property type="project" value="Ensembl"/>
</dbReference>
<feature type="signal peptide" evidence="8">
    <location>
        <begin position="1"/>
        <end position="17"/>
    </location>
</feature>
<evidence type="ECO:0000256" key="7">
    <source>
        <dbReference type="SAM" id="MobiDB-lite"/>
    </source>
</evidence>
<feature type="chain" id="PRO_5034283165" description="Secretin" evidence="8">
    <location>
        <begin position="18"/>
        <end position="128"/>
    </location>
</feature>
<keyword evidence="6" id="KW-0027">Amidation</keyword>
<dbReference type="GO" id="GO:0090274">
    <property type="term" value="P:positive regulation of somatostatin secretion"/>
    <property type="evidence" value="ECO:0007669"/>
    <property type="project" value="TreeGrafter"/>
</dbReference>
<feature type="region of interest" description="Disordered" evidence="7">
    <location>
        <begin position="92"/>
        <end position="128"/>
    </location>
</feature>
<name>A0A8C9B551_PROSS</name>
<reference evidence="10" key="2">
    <citation type="submission" date="2025-09" db="UniProtKB">
        <authorList>
            <consortium name="Ensembl"/>
        </authorList>
    </citation>
    <scope>IDENTIFICATION</scope>
</reference>
<dbReference type="PANTHER" id="PTHR17378:SF1">
    <property type="entry name" value="SECRETIN"/>
    <property type="match status" value="1"/>
</dbReference>
<evidence type="ECO:0000256" key="2">
    <source>
        <dbReference type="ARBA" id="ARBA00008369"/>
    </source>
</evidence>
<dbReference type="AlphaFoldDB" id="A0A8C9B551"/>
<comment type="similarity">
    <text evidence="2">Belongs to the glucagon family.</text>
</comment>
<protein>
    <recommendedName>
        <fullName evidence="3">Secretin</fullName>
    </recommendedName>
</protein>
<evidence type="ECO:0000256" key="1">
    <source>
        <dbReference type="ARBA" id="ARBA00004613"/>
    </source>
</evidence>
<accession>A0A8C9B551</accession>
<dbReference type="GO" id="GO:1903640">
    <property type="term" value="P:negative regulation of gastrin-induced gastric acid secretion"/>
    <property type="evidence" value="ECO:0007669"/>
    <property type="project" value="TreeGrafter"/>
</dbReference>
<feature type="domain" description="Glucagon / GIP / secretin / VIP family" evidence="9">
    <location>
        <begin position="27"/>
        <end position="49"/>
    </location>
</feature>
<dbReference type="GeneTree" id="ENSGT00390000002624"/>
<evidence type="ECO:0000256" key="8">
    <source>
        <dbReference type="SAM" id="SignalP"/>
    </source>
</evidence>
<dbReference type="GO" id="GO:0005615">
    <property type="term" value="C:extracellular space"/>
    <property type="evidence" value="ECO:0007669"/>
    <property type="project" value="TreeGrafter"/>
</dbReference>
<evidence type="ECO:0000256" key="4">
    <source>
        <dbReference type="ARBA" id="ARBA00022525"/>
    </source>
</evidence>
<dbReference type="Proteomes" id="UP000694414">
    <property type="component" value="Unplaced"/>
</dbReference>
<keyword evidence="11" id="KW-1185">Reference proteome</keyword>
<evidence type="ECO:0000256" key="5">
    <source>
        <dbReference type="ARBA" id="ARBA00022702"/>
    </source>
</evidence>
<dbReference type="GO" id="GO:0005179">
    <property type="term" value="F:hormone activity"/>
    <property type="evidence" value="ECO:0007669"/>
    <property type="project" value="UniProtKB-KW"/>
</dbReference>
<dbReference type="Ensembl" id="ENSPSMT00000042320.1">
    <property type="protein sequence ID" value="ENSPSMP00000036733.1"/>
    <property type="gene ID" value="ENSPSMG00000025272.1"/>
</dbReference>
<sequence>MASRALLLLLLLLGAAAHPAPPRARRHSDGTFTSELSRLREGARLQRLLQGLVGKRSEPGTENITAWSTPTEPRLFLLWSYAPPMQARMPQTAPLGRTWSPWLPSGPRSGVRVSGPATTAAEGRRRPR</sequence>
<organism evidence="10 11">
    <name type="scientific">Prolemur simus</name>
    <name type="common">Greater bamboo lemur</name>
    <name type="synonym">Hapalemur simus</name>
    <dbReference type="NCBI Taxonomy" id="1328070"/>
    <lineage>
        <taxon>Eukaryota</taxon>
        <taxon>Metazoa</taxon>
        <taxon>Chordata</taxon>
        <taxon>Craniata</taxon>
        <taxon>Vertebrata</taxon>
        <taxon>Euteleostomi</taxon>
        <taxon>Mammalia</taxon>
        <taxon>Eutheria</taxon>
        <taxon>Euarchontoglires</taxon>
        <taxon>Primates</taxon>
        <taxon>Strepsirrhini</taxon>
        <taxon>Lemuriformes</taxon>
        <taxon>Lemuridae</taxon>
        <taxon>Prolemur</taxon>
    </lineage>
</organism>
<evidence type="ECO:0000313" key="11">
    <source>
        <dbReference type="Proteomes" id="UP000694414"/>
    </source>
</evidence>
<dbReference type="GO" id="GO:0090187">
    <property type="term" value="P:positive regulation of pancreatic juice secretion"/>
    <property type="evidence" value="ECO:0007669"/>
    <property type="project" value="TreeGrafter"/>
</dbReference>
<evidence type="ECO:0000256" key="3">
    <source>
        <dbReference type="ARBA" id="ARBA00015460"/>
    </source>
</evidence>
<comment type="subcellular location">
    <subcellularLocation>
        <location evidence="1">Secreted</location>
    </subcellularLocation>
</comment>
<gene>
    <name evidence="10" type="primary">SCT</name>
</gene>
<evidence type="ECO:0000259" key="9">
    <source>
        <dbReference type="PROSITE" id="PS00260"/>
    </source>
</evidence>
<proteinExistence type="inferred from homology"/>
<keyword evidence="8" id="KW-0732">Signal</keyword>
<dbReference type="GO" id="GO:0007420">
    <property type="term" value="P:brain development"/>
    <property type="evidence" value="ECO:0007669"/>
    <property type="project" value="TreeGrafter"/>
</dbReference>
<keyword evidence="4" id="KW-0964">Secreted</keyword>
<keyword evidence="5" id="KW-0372">Hormone</keyword>
<dbReference type="GO" id="GO:0007189">
    <property type="term" value="P:adenylate cyclase-activating G protein-coupled receptor signaling pathway"/>
    <property type="evidence" value="ECO:0007669"/>
    <property type="project" value="Ensembl"/>
</dbReference>
<evidence type="ECO:0000256" key="6">
    <source>
        <dbReference type="ARBA" id="ARBA00022815"/>
    </source>
</evidence>
<dbReference type="PROSITE" id="PS00260">
    <property type="entry name" value="GLUCAGON"/>
    <property type="match status" value="1"/>
</dbReference>
<dbReference type="PANTHER" id="PTHR17378">
    <property type="entry name" value="SECRETIN"/>
    <property type="match status" value="1"/>
</dbReference>
<reference evidence="10" key="1">
    <citation type="submission" date="2025-08" db="UniProtKB">
        <authorList>
            <consortium name="Ensembl"/>
        </authorList>
    </citation>
    <scope>IDENTIFICATION</scope>
</reference>
<dbReference type="InterPro" id="IPR000532">
    <property type="entry name" value="Glucagon_GIP_secretin_VIP"/>
</dbReference>
<dbReference type="SMART" id="SM00070">
    <property type="entry name" value="GLUCA"/>
    <property type="match status" value="1"/>
</dbReference>
<dbReference type="Pfam" id="PF00123">
    <property type="entry name" value="Hormone_2"/>
    <property type="match status" value="1"/>
</dbReference>